<dbReference type="InterPro" id="IPR029058">
    <property type="entry name" value="AB_hydrolase_fold"/>
</dbReference>
<accession>A0ABU3TSR0</accession>
<dbReference type="Proteomes" id="UP001249959">
    <property type="component" value="Unassembled WGS sequence"/>
</dbReference>
<sequence>MKRKVMLICGRENRSADALFHAQLMAYVKSFDLSVMENSSEMPIEARSPQLVHFLKYFGVFNILRTALHRLLTPLERYLGKVKIERRIWQLRPTLQQLDWDQVDLYILGRSAGALVASRLAMEFPVKAVIALGYPFIHPVFGMQSYRVKYLPRMRQAMYVFQGIRDAYGAPEKISSIPMASYVHIIPLNTDHSFVLDDASWEEFTSQLAVILS</sequence>
<proteinExistence type="predicted"/>
<name>A0ABU3TSR0_9BACT</name>
<organism evidence="2 3">
    <name type="scientific">Aquirufa regiilacus</name>
    <dbReference type="NCBI Taxonomy" id="3024868"/>
    <lineage>
        <taxon>Bacteria</taxon>
        <taxon>Pseudomonadati</taxon>
        <taxon>Bacteroidota</taxon>
        <taxon>Cytophagia</taxon>
        <taxon>Cytophagales</taxon>
        <taxon>Flectobacillaceae</taxon>
        <taxon>Aquirufa</taxon>
    </lineage>
</organism>
<dbReference type="Gene3D" id="3.40.50.1820">
    <property type="entry name" value="alpha/beta hydrolase"/>
    <property type="match status" value="1"/>
</dbReference>
<dbReference type="InterPro" id="IPR046879">
    <property type="entry name" value="KANL3/Tex30_Abhydrolase"/>
</dbReference>
<gene>
    <name evidence="2" type="ORF">PQG45_07585</name>
</gene>
<comment type="caution">
    <text evidence="2">The sequence shown here is derived from an EMBL/GenBank/DDBJ whole genome shotgun (WGS) entry which is preliminary data.</text>
</comment>
<dbReference type="EMBL" id="JAVNWW010000003">
    <property type="protein sequence ID" value="MDU0808893.1"/>
    <property type="molecule type" value="Genomic_DNA"/>
</dbReference>
<dbReference type="SUPFAM" id="SSF53474">
    <property type="entry name" value="alpha/beta-Hydrolases"/>
    <property type="match status" value="1"/>
</dbReference>
<feature type="domain" description="KANL3/Tex30 alpha/beta hydrolase-like" evidence="1">
    <location>
        <begin position="91"/>
        <end position="203"/>
    </location>
</feature>
<reference evidence="2 3" key="1">
    <citation type="submission" date="2023-09" db="EMBL/GenBank/DDBJ databases">
        <title>Aquirufa genomes.</title>
        <authorList>
            <person name="Pitt A."/>
        </authorList>
    </citation>
    <scope>NUCLEOTIDE SEQUENCE [LARGE SCALE GENOMIC DNA]</scope>
    <source>
        <strain evidence="2 3">LEOWEIH-7C</strain>
    </source>
</reference>
<evidence type="ECO:0000259" key="1">
    <source>
        <dbReference type="Pfam" id="PF20408"/>
    </source>
</evidence>
<evidence type="ECO:0000313" key="3">
    <source>
        <dbReference type="Proteomes" id="UP001249959"/>
    </source>
</evidence>
<protein>
    <recommendedName>
        <fullName evidence="1">KANL3/Tex30 alpha/beta hydrolase-like domain-containing protein</fullName>
    </recommendedName>
</protein>
<evidence type="ECO:0000313" key="2">
    <source>
        <dbReference type="EMBL" id="MDU0808893.1"/>
    </source>
</evidence>
<dbReference type="Pfam" id="PF20408">
    <property type="entry name" value="Abhydrolase_11"/>
    <property type="match status" value="1"/>
</dbReference>
<keyword evidence="3" id="KW-1185">Reference proteome</keyword>